<dbReference type="EMBL" id="JABFTP020000062">
    <property type="protein sequence ID" value="KAL3272803.1"/>
    <property type="molecule type" value="Genomic_DNA"/>
</dbReference>
<evidence type="ECO:0000256" key="1">
    <source>
        <dbReference type="SAM" id="MobiDB-lite"/>
    </source>
</evidence>
<dbReference type="Proteomes" id="UP001516400">
    <property type="component" value="Unassembled WGS sequence"/>
</dbReference>
<feature type="compositionally biased region" description="Polar residues" evidence="1">
    <location>
        <begin position="87"/>
        <end position="98"/>
    </location>
</feature>
<sequence>MDAQAIPRIRKIAPTLWGLNPGNSAQETSIISHTPPSRPRVQCLCDKLIVIEVFQSKFIGGVITQCIQTDMDEDDDSSNRGDPLPSKESNIVDSSYASKVNKHQTSRKYQAVIFNAIDDCKLTDYLLALGPIVGPKNIIQDL</sequence>
<dbReference type="AlphaFoldDB" id="A0ABD2N289"/>
<reference evidence="2 3" key="1">
    <citation type="journal article" date="2021" name="BMC Biol.">
        <title>Horizontally acquired antibacterial genes associated with adaptive radiation of ladybird beetles.</title>
        <authorList>
            <person name="Li H.S."/>
            <person name="Tang X.F."/>
            <person name="Huang Y.H."/>
            <person name="Xu Z.Y."/>
            <person name="Chen M.L."/>
            <person name="Du X.Y."/>
            <person name="Qiu B.Y."/>
            <person name="Chen P.T."/>
            <person name="Zhang W."/>
            <person name="Slipinski A."/>
            <person name="Escalona H.E."/>
            <person name="Waterhouse R.M."/>
            <person name="Zwick A."/>
            <person name="Pang H."/>
        </authorList>
    </citation>
    <scope>NUCLEOTIDE SEQUENCE [LARGE SCALE GENOMIC DNA]</scope>
    <source>
        <strain evidence="2">SYSU2018</strain>
    </source>
</reference>
<gene>
    <name evidence="2" type="ORF">HHI36_014263</name>
</gene>
<evidence type="ECO:0000313" key="2">
    <source>
        <dbReference type="EMBL" id="KAL3272803.1"/>
    </source>
</evidence>
<feature type="region of interest" description="Disordered" evidence="1">
    <location>
        <begin position="71"/>
        <end position="99"/>
    </location>
</feature>
<accession>A0ABD2N289</accession>
<protein>
    <submittedName>
        <fullName evidence="2">Uncharacterized protein</fullName>
    </submittedName>
</protein>
<proteinExistence type="predicted"/>
<comment type="caution">
    <text evidence="2">The sequence shown here is derived from an EMBL/GenBank/DDBJ whole genome shotgun (WGS) entry which is preliminary data.</text>
</comment>
<keyword evidence="3" id="KW-1185">Reference proteome</keyword>
<evidence type="ECO:0000313" key="3">
    <source>
        <dbReference type="Proteomes" id="UP001516400"/>
    </source>
</evidence>
<organism evidence="2 3">
    <name type="scientific">Cryptolaemus montrouzieri</name>
    <dbReference type="NCBI Taxonomy" id="559131"/>
    <lineage>
        <taxon>Eukaryota</taxon>
        <taxon>Metazoa</taxon>
        <taxon>Ecdysozoa</taxon>
        <taxon>Arthropoda</taxon>
        <taxon>Hexapoda</taxon>
        <taxon>Insecta</taxon>
        <taxon>Pterygota</taxon>
        <taxon>Neoptera</taxon>
        <taxon>Endopterygota</taxon>
        <taxon>Coleoptera</taxon>
        <taxon>Polyphaga</taxon>
        <taxon>Cucujiformia</taxon>
        <taxon>Coccinelloidea</taxon>
        <taxon>Coccinellidae</taxon>
        <taxon>Scymninae</taxon>
        <taxon>Scymnini</taxon>
        <taxon>Cryptolaemus</taxon>
    </lineage>
</organism>
<name>A0ABD2N289_9CUCU</name>